<comment type="subcellular location">
    <subcellularLocation>
        <location evidence="1">Membrane</location>
        <topology evidence="1">Multi-pass membrane protein</topology>
    </subcellularLocation>
</comment>
<comment type="similarity">
    <text evidence="2 8">Belongs to the DHHC palmitoyltransferase family.</text>
</comment>
<evidence type="ECO:0000256" key="4">
    <source>
        <dbReference type="ARBA" id="ARBA00022692"/>
    </source>
</evidence>
<dbReference type="GO" id="GO:0019706">
    <property type="term" value="F:protein-cysteine S-palmitoyltransferase activity"/>
    <property type="evidence" value="ECO:0007669"/>
    <property type="project" value="UniProtKB-EC"/>
</dbReference>
<keyword evidence="6 8" id="KW-0472">Membrane</keyword>
<feature type="transmembrane region" description="Helical" evidence="8">
    <location>
        <begin position="96"/>
        <end position="117"/>
    </location>
</feature>
<gene>
    <name evidence="10" type="ORF">FCM35_KLT03041</name>
</gene>
<feature type="transmembrane region" description="Helical" evidence="8">
    <location>
        <begin position="253"/>
        <end position="274"/>
    </location>
</feature>
<feature type="transmembrane region" description="Helical" evidence="8">
    <location>
        <begin position="209"/>
        <end position="233"/>
    </location>
</feature>
<evidence type="ECO:0000256" key="3">
    <source>
        <dbReference type="ARBA" id="ARBA00022679"/>
    </source>
</evidence>
<evidence type="ECO:0000256" key="1">
    <source>
        <dbReference type="ARBA" id="ARBA00004141"/>
    </source>
</evidence>
<dbReference type="GO" id="GO:0006612">
    <property type="term" value="P:protein targeting to membrane"/>
    <property type="evidence" value="ECO:0007669"/>
    <property type="project" value="TreeGrafter"/>
</dbReference>
<comment type="caution">
    <text evidence="10">The sequence shown here is derived from an EMBL/GenBank/DDBJ whole genome shotgun (WGS) entry which is preliminary data.</text>
</comment>
<dbReference type="GO" id="GO:0016020">
    <property type="term" value="C:membrane"/>
    <property type="evidence" value="ECO:0007669"/>
    <property type="project" value="UniProtKB-SubCell"/>
</dbReference>
<protein>
    <recommendedName>
        <fullName evidence="8">S-acyltransferase</fullName>
        <ecNumber evidence="8">2.3.1.225</ecNumber>
    </recommendedName>
    <alternativeName>
        <fullName evidence="8">Palmitoyltransferase</fullName>
    </alternativeName>
</protein>
<dbReference type="AlphaFoldDB" id="A0A833VLP1"/>
<accession>A0A833VLP1</accession>
<dbReference type="GO" id="GO:0005783">
    <property type="term" value="C:endoplasmic reticulum"/>
    <property type="evidence" value="ECO:0007669"/>
    <property type="project" value="TreeGrafter"/>
</dbReference>
<evidence type="ECO:0000313" key="10">
    <source>
        <dbReference type="EMBL" id="KAF3331635.1"/>
    </source>
</evidence>
<evidence type="ECO:0000259" key="9">
    <source>
        <dbReference type="Pfam" id="PF01529"/>
    </source>
</evidence>
<dbReference type="GO" id="GO:0005794">
    <property type="term" value="C:Golgi apparatus"/>
    <property type="evidence" value="ECO:0007669"/>
    <property type="project" value="TreeGrafter"/>
</dbReference>
<name>A0A833VLP1_9POAL</name>
<dbReference type="PANTHER" id="PTHR22883:SF127">
    <property type="entry name" value="ZDHHC-TYPE PALMITOYLTRANSFERASE 3-RELATED"/>
    <property type="match status" value="1"/>
</dbReference>
<dbReference type="EC" id="2.3.1.225" evidence="8"/>
<dbReference type="PROSITE" id="PS50216">
    <property type="entry name" value="DHHC"/>
    <property type="match status" value="1"/>
</dbReference>
<dbReference type="InterPro" id="IPR001594">
    <property type="entry name" value="Palmitoyltrfase_DHHC"/>
</dbReference>
<keyword evidence="5 8" id="KW-1133">Transmembrane helix</keyword>
<dbReference type="InterPro" id="IPR039859">
    <property type="entry name" value="PFA4/ZDH16/20/ERF2-like"/>
</dbReference>
<dbReference type="PANTHER" id="PTHR22883">
    <property type="entry name" value="ZINC FINGER DHHC DOMAIN CONTAINING PROTEIN"/>
    <property type="match status" value="1"/>
</dbReference>
<evidence type="ECO:0000256" key="7">
    <source>
        <dbReference type="ARBA" id="ARBA00023315"/>
    </source>
</evidence>
<dbReference type="Proteomes" id="UP000623129">
    <property type="component" value="Unassembled WGS sequence"/>
</dbReference>
<comment type="catalytic activity">
    <reaction evidence="8">
        <text>L-cysteinyl-[protein] + hexadecanoyl-CoA = S-hexadecanoyl-L-cysteinyl-[protein] + CoA</text>
        <dbReference type="Rhea" id="RHEA:36683"/>
        <dbReference type="Rhea" id="RHEA-COMP:10131"/>
        <dbReference type="Rhea" id="RHEA-COMP:11032"/>
        <dbReference type="ChEBI" id="CHEBI:29950"/>
        <dbReference type="ChEBI" id="CHEBI:57287"/>
        <dbReference type="ChEBI" id="CHEBI:57379"/>
        <dbReference type="ChEBI" id="CHEBI:74151"/>
        <dbReference type="EC" id="2.3.1.225"/>
    </reaction>
</comment>
<evidence type="ECO:0000313" key="11">
    <source>
        <dbReference type="Proteomes" id="UP000623129"/>
    </source>
</evidence>
<sequence length="331" mass="37858">MAGKLKWRWKWMWIKNHSRRFNFSSGRSPSQMLSFSTLLSALLVLASQLALASVPRFFSSLSLVSMLPLAGFVFFATIVCARWLRRVAGVNASPPAFVLFNILFLWGVYIFVIRQAISSLLDAFLHAECSLLLFGLYRIFSSDPGIVPHESSFSAEAQCKDLPKFISSTESIPAFSRVRYCSKCKANIRGFDHHCPAFGNCIGQKNYRLFIILLTGFVIAESTYTMCSTKFITRSLNTIKIEAENPNALSLNMVISTMLFSVLQVLWQVVFLIWHIYCICFNIKTEEWINWNKYPEFLLMEQSHLGNSISFTNPYDKGFICNIKEFFRPTL</sequence>
<reference evidence="10" key="1">
    <citation type="submission" date="2020-01" db="EMBL/GenBank/DDBJ databases">
        <title>Genome sequence of Kobresia littledalei, the first chromosome-level genome in the family Cyperaceae.</title>
        <authorList>
            <person name="Qu G."/>
        </authorList>
    </citation>
    <scope>NUCLEOTIDE SEQUENCE</scope>
    <source>
        <strain evidence="10">C.B.Clarke</strain>
        <tissue evidence="10">Leaf</tissue>
    </source>
</reference>
<dbReference type="OrthoDB" id="331948at2759"/>
<comment type="domain">
    <text evidence="8">The DHHC domain is required for palmitoyltransferase activity.</text>
</comment>
<evidence type="ECO:0000256" key="6">
    <source>
        <dbReference type="ARBA" id="ARBA00023136"/>
    </source>
</evidence>
<evidence type="ECO:0000256" key="8">
    <source>
        <dbReference type="RuleBase" id="RU079119"/>
    </source>
</evidence>
<proteinExistence type="inferred from homology"/>
<organism evidence="10 11">
    <name type="scientific">Carex littledalei</name>
    <dbReference type="NCBI Taxonomy" id="544730"/>
    <lineage>
        <taxon>Eukaryota</taxon>
        <taxon>Viridiplantae</taxon>
        <taxon>Streptophyta</taxon>
        <taxon>Embryophyta</taxon>
        <taxon>Tracheophyta</taxon>
        <taxon>Spermatophyta</taxon>
        <taxon>Magnoliopsida</taxon>
        <taxon>Liliopsida</taxon>
        <taxon>Poales</taxon>
        <taxon>Cyperaceae</taxon>
        <taxon>Cyperoideae</taxon>
        <taxon>Cariceae</taxon>
        <taxon>Carex</taxon>
        <taxon>Carex subgen. Euthyceras</taxon>
    </lineage>
</organism>
<dbReference type="EMBL" id="SWLB01000012">
    <property type="protein sequence ID" value="KAF3331635.1"/>
    <property type="molecule type" value="Genomic_DNA"/>
</dbReference>
<evidence type="ECO:0000256" key="5">
    <source>
        <dbReference type="ARBA" id="ARBA00022989"/>
    </source>
</evidence>
<keyword evidence="7 8" id="KW-0012">Acyltransferase</keyword>
<feature type="transmembrane region" description="Helical" evidence="8">
    <location>
        <begin position="62"/>
        <end position="84"/>
    </location>
</feature>
<keyword evidence="11" id="KW-1185">Reference proteome</keyword>
<keyword evidence="4 8" id="KW-0812">Transmembrane</keyword>
<keyword evidence="3 8" id="KW-0808">Transferase</keyword>
<feature type="domain" description="Palmitoyltransferase DHHC" evidence="9">
    <location>
        <begin position="171"/>
        <end position="292"/>
    </location>
</feature>
<evidence type="ECO:0000256" key="2">
    <source>
        <dbReference type="ARBA" id="ARBA00008574"/>
    </source>
</evidence>
<dbReference type="Pfam" id="PF01529">
    <property type="entry name" value="DHHC"/>
    <property type="match status" value="1"/>
</dbReference>